<comment type="similarity">
    <text evidence="1">Belongs to the protein kinase superfamily.</text>
</comment>
<dbReference type="Proteomes" id="UP000314982">
    <property type="component" value="Unassembled WGS sequence"/>
</dbReference>
<dbReference type="GO" id="GO:0004672">
    <property type="term" value="F:protein kinase activity"/>
    <property type="evidence" value="ECO:0007669"/>
    <property type="project" value="TreeGrafter"/>
</dbReference>
<dbReference type="STRING" id="62062.ENSHHUP00000023911"/>
<accession>A0A4W5LDE5</accession>
<evidence type="ECO:0000313" key="2">
    <source>
        <dbReference type="Ensembl" id="ENSHHUP00000023911.1"/>
    </source>
</evidence>
<evidence type="ECO:0000256" key="1">
    <source>
        <dbReference type="ARBA" id="ARBA00038349"/>
    </source>
</evidence>
<dbReference type="Ensembl" id="ENSHHUT00000024811.1">
    <property type="protein sequence ID" value="ENSHHUP00000023911.1"/>
    <property type="gene ID" value="ENSHHUG00000015007.1"/>
</dbReference>
<dbReference type="PANTHER" id="PTHR22972:SF3">
    <property type="entry name" value="INACTIVE TYROSINE-PROTEIN KINASE PRAG1"/>
    <property type="match status" value="1"/>
</dbReference>
<reference evidence="2" key="2">
    <citation type="submission" date="2025-08" db="UniProtKB">
        <authorList>
            <consortium name="Ensembl"/>
        </authorList>
    </citation>
    <scope>IDENTIFICATION</scope>
</reference>
<proteinExistence type="inferred from homology"/>
<sequence length="112" mass="12302">MSACGEFAEHVWKPGSCKNCFHPRSAHCASGGSIVSCGALRASLGGEEEDGQAVTVPLLYSKPTIAVRPTMMHPDTSDLLADVNMNIEQVRTHQLKYRFVTMYAVAFYLTMY</sequence>
<dbReference type="InterPro" id="IPR051511">
    <property type="entry name" value="MitoQC_Scaffold_Kinases"/>
</dbReference>
<reference evidence="2" key="3">
    <citation type="submission" date="2025-09" db="UniProtKB">
        <authorList>
            <consortium name="Ensembl"/>
        </authorList>
    </citation>
    <scope>IDENTIFICATION</scope>
</reference>
<organism evidence="2 3">
    <name type="scientific">Hucho hucho</name>
    <name type="common">huchen</name>
    <dbReference type="NCBI Taxonomy" id="62062"/>
    <lineage>
        <taxon>Eukaryota</taxon>
        <taxon>Metazoa</taxon>
        <taxon>Chordata</taxon>
        <taxon>Craniata</taxon>
        <taxon>Vertebrata</taxon>
        <taxon>Euteleostomi</taxon>
        <taxon>Actinopterygii</taxon>
        <taxon>Neopterygii</taxon>
        <taxon>Teleostei</taxon>
        <taxon>Protacanthopterygii</taxon>
        <taxon>Salmoniformes</taxon>
        <taxon>Salmonidae</taxon>
        <taxon>Salmoninae</taxon>
        <taxon>Hucho</taxon>
    </lineage>
</organism>
<dbReference type="AlphaFoldDB" id="A0A4W5LDE5"/>
<keyword evidence="3" id="KW-1185">Reference proteome</keyword>
<dbReference type="GeneTree" id="ENSGT00940000157066"/>
<dbReference type="PANTHER" id="PTHR22972">
    <property type="entry name" value="SERINE/THREONINE PROTEIN KINASE"/>
    <property type="match status" value="1"/>
</dbReference>
<reference evidence="3" key="1">
    <citation type="submission" date="2018-06" db="EMBL/GenBank/DDBJ databases">
        <title>Genome assembly of Danube salmon.</title>
        <authorList>
            <person name="Macqueen D.J."/>
            <person name="Gundappa M.K."/>
        </authorList>
    </citation>
    <scope>NUCLEOTIDE SEQUENCE [LARGE SCALE GENOMIC DNA]</scope>
</reference>
<evidence type="ECO:0000313" key="3">
    <source>
        <dbReference type="Proteomes" id="UP000314982"/>
    </source>
</evidence>
<name>A0A4W5LDE5_9TELE</name>
<protein>
    <submittedName>
        <fullName evidence="2">Uncharacterized protein</fullName>
    </submittedName>
</protein>